<sequence>MTAPADLHRPATRAALTAARFATPEMSDRPGIRWWWQQPTPVAELLEELRAIAAAGFGEVEIAFSPGFWADAAQREALDAVLEEARGLGVGVAMTLGAAWPLQTPNTARGTAYAAQELQYGVAWVDAVGDGGAVTTPVPAPFDDPDLERGGELVAVVAARVVQRGTSPRVVPSGNPWGKPTKVIEPEHSTLLDETTLTVLSGQVRGEGADAVVAWRPGEGQWALTAFWSRDSEQGVTSFLDAEAARAALAYLDEHQIGEAGAAALAADTSTATELFEDSLELNADCLFWSRGFLERFRSLRGYDPTRYLPLLMAHGQCRYWVPEAPPRPDFDSADADGATTDLGRRVRTDYDRTVTDLYVTDHLALIQDWATGHHMRTRPRPPTGRTSNRFAPSANSCAAAGVPRWSP</sequence>
<dbReference type="RefSeq" id="WP_086614039.1">
    <property type="nucleotide sequence ID" value="NZ_MTPX02000041.1"/>
</dbReference>
<dbReference type="InterPro" id="IPR053161">
    <property type="entry name" value="Ulvan_degrading_GH"/>
</dbReference>
<evidence type="ECO:0008006" key="4">
    <source>
        <dbReference type="Google" id="ProtNLM"/>
    </source>
</evidence>
<protein>
    <recommendedName>
        <fullName evidence="4">Alpha-L-rhamnosidase</fullName>
    </recommendedName>
</protein>
<evidence type="ECO:0000256" key="1">
    <source>
        <dbReference type="SAM" id="MobiDB-lite"/>
    </source>
</evidence>
<dbReference type="Proteomes" id="UP000194577">
    <property type="component" value="Unassembled WGS sequence"/>
</dbReference>
<feature type="region of interest" description="Disordered" evidence="1">
    <location>
        <begin position="375"/>
        <end position="408"/>
    </location>
</feature>
<proteinExistence type="predicted"/>
<organism evidence="2 3">
    <name type="scientific">Actinomyces ruminis</name>
    <dbReference type="NCBI Taxonomy" id="1937003"/>
    <lineage>
        <taxon>Bacteria</taxon>
        <taxon>Bacillati</taxon>
        <taxon>Actinomycetota</taxon>
        <taxon>Actinomycetes</taxon>
        <taxon>Actinomycetales</taxon>
        <taxon>Actinomycetaceae</taxon>
        <taxon>Actinomyces</taxon>
    </lineage>
</organism>
<name>A0ABX4MBQ2_9ACTO</name>
<dbReference type="PANTHER" id="PTHR36848">
    <property type="entry name" value="DNA-BINDING PROTEIN (PUTATIVE SECRETED PROTEIN)-RELATED"/>
    <property type="match status" value="1"/>
</dbReference>
<dbReference type="EMBL" id="MTPX02000041">
    <property type="protein sequence ID" value="PHP52756.1"/>
    <property type="molecule type" value="Genomic_DNA"/>
</dbReference>
<reference evidence="2 3" key="1">
    <citation type="submission" date="2017-10" db="EMBL/GenBank/DDBJ databases">
        <title>Draft genome sequence of cellulolytic Actinomyces sp CtC72 isolated from cattle rumen fluid.</title>
        <authorList>
            <person name="Joshi A.J."/>
            <person name="Vasudevan G."/>
            <person name="Lanjekar V.B."/>
            <person name="Hivarkar S."/>
            <person name="Engineer A."/>
            <person name="Pore S.D."/>
            <person name="Dhakephalkar P.K."/>
            <person name="Dagar S."/>
        </authorList>
    </citation>
    <scope>NUCLEOTIDE SEQUENCE [LARGE SCALE GENOMIC DNA]</scope>
    <source>
        <strain evidence="3">CtC72</strain>
    </source>
</reference>
<gene>
    <name evidence="2" type="ORF">BW737_007890</name>
</gene>
<dbReference type="PANTHER" id="PTHR36848:SF2">
    <property type="entry name" value="SECRETED PROTEIN"/>
    <property type="match status" value="1"/>
</dbReference>
<evidence type="ECO:0000313" key="2">
    <source>
        <dbReference type="EMBL" id="PHP52756.1"/>
    </source>
</evidence>
<accession>A0ABX4MBQ2</accession>
<evidence type="ECO:0000313" key="3">
    <source>
        <dbReference type="Proteomes" id="UP000194577"/>
    </source>
</evidence>
<comment type="caution">
    <text evidence="2">The sequence shown here is derived from an EMBL/GenBank/DDBJ whole genome shotgun (WGS) entry which is preliminary data.</text>
</comment>
<keyword evidence="3" id="KW-1185">Reference proteome</keyword>
<feature type="compositionally biased region" description="Polar residues" evidence="1">
    <location>
        <begin position="388"/>
        <end position="397"/>
    </location>
</feature>